<proteinExistence type="predicted"/>
<keyword evidence="2" id="KW-1185">Reference proteome</keyword>
<dbReference type="HOGENOM" id="CLU_3291012_0_0_4"/>
<protein>
    <submittedName>
        <fullName evidence="1">Uncharacterized protein</fullName>
    </submittedName>
</protein>
<dbReference type="AlphaFoldDB" id="C4GJT7"/>
<name>C4GJT7_9NEIS</name>
<evidence type="ECO:0000313" key="2">
    <source>
        <dbReference type="Proteomes" id="UP000003009"/>
    </source>
</evidence>
<evidence type="ECO:0000313" key="1">
    <source>
        <dbReference type="EMBL" id="EEP68059.1"/>
    </source>
</evidence>
<comment type="caution">
    <text evidence="1">The sequence shown here is derived from an EMBL/GenBank/DDBJ whole genome shotgun (WGS) entry which is preliminary data.</text>
</comment>
<sequence length="40" mass="4953">MLYFLPRNRIQVKEPKNPIRPKALRFWAFFLPYCIEMVIL</sequence>
<dbReference type="EMBL" id="ACJW02000003">
    <property type="protein sequence ID" value="EEP68059.1"/>
    <property type="molecule type" value="Genomic_DNA"/>
</dbReference>
<gene>
    <name evidence="1" type="ORF">GCWU000324_02310</name>
</gene>
<dbReference type="Proteomes" id="UP000003009">
    <property type="component" value="Unassembled WGS sequence"/>
</dbReference>
<reference evidence="1" key="1">
    <citation type="submission" date="2009-04" db="EMBL/GenBank/DDBJ databases">
        <authorList>
            <person name="Weinstock G."/>
            <person name="Sodergren E."/>
            <person name="Clifton S."/>
            <person name="Fulton L."/>
            <person name="Fulton B."/>
            <person name="Courtney L."/>
            <person name="Fronick C."/>
            <person name="Harrison M."/>
            <person name="Strong C."/>
            <person name="Farmer C."/>
            <person name="Delahaunty K."/>
            <person name="Markovic C."/>
            <person name="Hall O."/>
            <person name="Minx P."/>
            <person name="Tomlinson C."/>
            <person name="Mitreva M."/>
            <person name="Nelson J."/>
            <person name="Hou S."/>
            <person name="Wollam A."/>
            <person name="Pepin K.H."/>
            <person name="Johnson M."/>
            <person name="Bhonagiri V."/>
            <person name="Nash W.E."/>
            <person name="Warren W."/>
            <person name="Chinwalla A."/>
            <person name="Mardis E.R."/>
            <person name="Wilson R.K."/>
        </authorList>
    </citation>
    <scope>NUCLEOTIDE SEQUENCE [LARGE SCALE GENOMIC DNA]</scope>
    <source>
        <strain evidence="1">ATCC 51147</strain>
    </source>
</reference>
<dbReference type="STRING" id="629741.GCWU000324_02310"/>
<accession>C4GJT7</accession>
<organism evidence="1 2">
    <name type="scientific">Kingella oralis ATCC 51147</name>
    <dbReference type="NCBI Taxonomy" id="629741"/>
    <lineage>
        <taxon>Bacteria</taxon>
        <taxon>Pseudomonadati</taxon>
        <taxon>Pseudomonadota</taxon>
        <taxon>Betaproteobacteria</taxon>
        <taxon>Neisseriales</taxon>
        <taxon>Neisseriaceae</taxon>
        <taxon>Kingella</taxon>
    </lineage>
</organism>